<reference evidence="2 3" key="1">
    <citation type="submission" date="2019-09" db="EMBL/GenBank/DDBJ databases">
        <title>Distinct polysaccharide growth profiles of human intestinal Prevotella copri isolates.</title>
        <authorList>
            <person name="Fehlner-Peach H."/>
            <person name="Magnabosco C."/>
            <person name="Raghavan V."/>
            <person name="Scher J.U."/>
            <person name="Tett A."/>
            <person name="Cox L.M."/>
            <person name="Gottsegen C."/>
            <person name="Watters A."/>
            <person name="Wiltshire- Gordon J.D."/>
            <person name="Segata N."/>
            <person name="Bonneau R."/>
            <person name="Littman D.R."/>
        </authorList>
    </citation>
    <scope>NUCLEOTIDE SEQUENCE [LARGE SCALE GENOMIC DNA]</scope>
    <source>
        <strain evidence="3">iAQ1173</strain>
    </source>
</reference>
<keyword evidence="1" id="KW-1133">Transmembrane helix</keyword>
<evidence type="ECO:0000313" key="3">
    <source>
        <dbReference type="Proteomes" id="UP000384372"/>
    </source>
</evidence>
<dbReference type="Pfam" id="PF14126">
    <property type="entry name" value="DUF4293"/>
    <property type="match status" value="1"/>
</dbReference>
<dbReference type="Proteomes" id="UP000384372">
    <property type="component" value="Unassembled WGS sequence"/>
</dbReference>
<proteinExistence type="predicted"/>
<dbReference type="AlphaFoldDB" id="A0A6A7WB89"/>
<accession>A0A6A7WB89</accession>
<keyword evidence="3" id="KW-1185">Reference proteome</keyword>
<feature type="transmembrane region" description="Helical" evidence="1">
    <location>
        <begin position="7"/>
        <end position="29"/>
    </location>
</feature>
<dbReference type="EMBL" id="VZAD01000059">
    <property type="protein sequence ID" value="MQP11763.1"/>
    <property type="molecule type" value="Genomic_DNA"/>
</dbReference>
<organism evidence="2 3">
    <name type="scientific">Segatella copri</name>
    <dbReference type="NCBI Taxonomy" id="165179"/>
    <lineage>
        <taxon>Bacteria</taxon>
        <taxon>Pseudomonadati</taxon>
        <taxon>Bacteroidota</taxon>
        <taxon>Bacteroidia</taxon>
        <taxon>Bacteroidales</taxon>
        <taxon>Prevotellaceae</taxon>
        <taxon>Segatella</taxon>
    </lineage>
</organism>
<evidence type="ECO:0000256" key="1">
    <source>
        <dbReference type="SAM" id="Phobius"/>
    </source>
</evidence>
<name>A0A6A7WB89_9BACT</name>
<feature type="transmembrane region" description="Helical" evidence="1">
    <location>
        <begin position="49"/>
        <end position="78"/>
    </location>
</feature>
<dbReference type="InterPro" id="IPR025635">
    <property type="entry name" value="DUF4293"/>
</dbReference>
<dbReference type="RefSeq" id="WP_158463448.1">
    <property type="nucleotide sequence ID" value="NZ_VZAD01000059.1"/>
</dbReference>
<comment type="caution">
    <text evidence="2">The sequence shown here is derived from an EMBL/GenBank/DDBJ whole genome shotgun (WGS) entry which is preliminary data.</text>
</comment>
<evidence type="ECO:0000313" key="2">
    <source>
        <dbReference type="EMBL" id="MQP11763.1"/>
    </source>
</evidence>
<keyword evidence="1" id="KW-0472">Membrane</keyword>
<keyword evidence="1" id="KW-0812">Transmembrane</keyword>
<dbReference type="OrthoDB" id="594989at2"/>
<sequence>MIQRKQTLFLLVAVIASLLCFFMPIGVILPKGMGGVVSLYNLGFVDDNGTITVSGTCLPLFILLAVSTALSLATIFLYNNRKLQLSLCATNLLFSVLWYIDYALLFFGMVTVPEVEGNVEVKFAACLPLIAIIMVVLARKGVADDEKLVRAADRIR</sequence>
<feature type="transmembrane region" description="Helical" evidence="1">
    <location>
        <begin position="85"/>
        <end position="109"/>
    </location>
</feature>
<gene>
    <name evidence="2" type="ORF">F7D20_07285</name>
</gene>
<protein>
    <submittedName>
        <fullName evidence="2">DUF4293 family protein</fullName>
    </submittedName>
</protein>
<feature type="transmembrane region" description="Helical" evidence="1">
    <location>
        <begin position="121"/>
        <end position="138"/>
    </location>
</feature>